<accession>D3B4H7</accession>
<keyword evidence="3" id="KW-1185">Reference proteome</keyword>
<reference evidence="2 3" key="1">
    <citation type="journal article" date="2011" name="Genome Res.">
        <title>Phylogeny-wide analysis of social amoeba genomes highlights ancient origins for complex intercellular communication.</title>
        <authorList>
            <person name="Heidel A.J."/>
            <person name="Lawal H.M."/>
            <person name="Felder M."/>
            <person name="Schilde C."/>
            <person name="Helps N.R."/>
            <person name="Tunggal B."/>
            <person name="Rivero F."/>
            <person name="John U."/>
            <person name="Schleicher M."/>
            <person name="Eichinger L."/>
            <person name="Platzer M."/>
            <person name="Noegel A.A."/>
            <person name="Schaap P."/>
            <person name="Gloeckner G."/>
        </authorList>
    </citation>
    <scope>NUCLEOTIDE SEQUENCE [LARGE SCALE GENOMIC DNA]</scope>
    <source>
        <strain evidence="3">ATCC 26659 / Pp 5 / PN500</strain>
    </source>
</reference>
<dbReference type="InterPro" id="IPR038765">
    <property type="entry name" value="Papain-like_cys_pep_sf"/>
</dbReference>
<dbReference type="RefSeq" id="XP_020436341.1">
    <property type="nucleotide sequence ID" value="XM_020574269.1"/>
</dbReference>
<dbReference type="OMA" id="QETQYNC"/>
<comment type="caution">
    <text evidence="2">The sequence shown here is derived from an EMBL/GenBank/DDBJ whole genome shotgun (WGS) entry which is preliminary data.</text>
</comment>
<dbReference type="PROSITE" id="PS51257">
    <property type="entry name" value="PROKAR_LIPOPROTEIN"/>
    <property type="match status" value="1"/>
</dbReference>
<evidence type="ECO:0000313" key="2">
    <source>
        <dbReference type="EMBL" id="EFA84225.1"/>
    </source>
</evidence>
<organism evidence="2 3">
    <name type="scientific">Heterostelium pallidum (strain ATCC 26659 / Pp 5 / PN500)</name>
    <name type="common">Cellular slime mold</name>
    <name type="synonym">Polysphondylium pallidum</name>
    <dbReference type="NCBI Taxonomy" id="670386"/>
    <lineage>
        <taxon>Eukaryota</taxon>
        <taxon>Amoebozoa</taxon>
        <taxon>Evosea</taxon>
        <taxon>Eumycetozoa</taxon>
        <taxon>Dictyostelia</taxon>
        <taxon>Acytosteliales</taxon>
        <taxon>Acytosteliaceae</taxon>
        <taxon>Heterostelium</taxon>
    </lineage>
</organism>
<dbReference type="GeneID" id="31358824"/>
<dbReference type="AlphaFoldDB" id="D3B4H7"/>
<dbReference type="Gene3D" id="3.90.70.10">
    <property type="entry name" value="Cysteine proteinases"/>
    <property type="match status" value="1"/>
</dbReference>
<sequence length="342" mass="38534">MKNPIVFIILLAGIYSWYSCYAYAIPSEYLIKTVPYHRQVTDYNCGDASLQMVFGYYGQDINQEQIDDVARTSKHEGTSSYDIVRTAQFSILSQSQGTDKKKKELNHGFPNYPYGLNAVGYSSNEEWMDGLKSAISLNIPIIVLMHYSLEDPGGHFRVVIGYNDDLETITTLDPWDRDGQPQVYTLSYSNFTALWNYTEKDSPRGTPFFGVAIWPLNVDIVAFSNGNQTTFNVKFDYTNPIPFLSELQLLPKTLGTITNFIAPKDSQFVSASSYTTGPINEGDTVKSLFVVNCPGGSCHGLFIANVEILIQASVPYTYDRNHYYYPPYSYIDVIGYSEEAKI</sequence>
<feature type="domain" description="Peptidase C39-like" evidence="1">
    <location>
        <begin position="33"/>
        <end position="175"/>
    </location>
</feature>
<evidence type="ECO:0000313" key="3">
    <source>
        <dbReference type="Proteomes" id="UP000001396"/>
    </source>
</evidence>
<dbReference type="Proteomes" id="UP000001396">
    <property type="component" value="Unassembled WGS sequence"/>
</dbReference>
<dbReference type="EMBL" id="ADBJ01000010">
    <property type="protein sequence ID" value="EFA84225.1"/>
    <property type="molecule type" value="Genomic_DNA"/>
</dbReference>
<proteinExistence type="predicted"/>
<protein>
    <recommendedName>
        <fullName evidence="1">Peptidase C39-like domain-containing protein</fullName>
    </recommendedName>
</protein>
<gene>
    <name evidence="2" type="ORF">PPL_03302</name>
</gene>
<dbReference type="InterPro" id="IPR039564">
    <property type="entry name" value="Peptidase_C39-like"/>
</dbReference>
<evidence type="ECO:0000259" key="1">
    <source>
        <dbReference type="Pfam" id="PF13529"/>
    </source>
</evidence>
<dbReference type="InParanoid" id="D3B4H7"/>
<name>D3B4H7_HETP5</name>
<dbReference type="SUPFAM" id="SSF54001">
    <property type="entry name" value="Cysteine proteinases"/>
    <property type="match status" value="1"/>
</dbReference>
<dbReference type="Pfam" id="PF13529">
    <property type="entry name" value="Peptidase_C39_2"/>
    <property type="match status" value="1"/>
</dbReference>